<name>A0A523RSI8_UNCAE</name>
<keyword evidence="2" id="KW-0813">Transport</keyword>
<dbReference type="PANTHER" id="PTHR32243">
    <property type="entry name" value="MALTOSE TRANSPORT SYSTEM PERMEASE-RELATED"/>
    <property type="match status" value="1"/>
</dbReference>
<comment type="caution">
    <text evidence="9">The sequence shown here is derived from an EMBL/GenBank/DDBJ whole genome shotgun (WGS) entry which is preliminary data.</text>
</comment>
<evidence type="ECO:0000256" key="1">
    <source>
        <dbReference type="ARBA" id="ARBA00004651"/>
    </source>
</evidence>
<dbReference type="AlphaFoldDB" id="A0A523RSI8"/>
<dbReference type="SUPFAM" id="SSF161098">
    <property type="entry name" value="MetI-like"/>
    <property type="match status" value="1"/>
</dbReference>
<organism evidence="9 10">
    <name type="scientific">Aerophobetes bacterium</name>
    <dbReference type="NCBI Taxonomy" id="2030807"/>
    <lineage>
        <taxon>Bacteria</taxon>
        <taxon>Candidatus Aerophobota</taxon>
    </lineage>
</organism>
<evidence type="ECO:0000256" key="5">
    <source>
        <dbReference type="ARBA" id="ARBA00022692"/>
    </source>
</evidence>
<evidence type="ECO:0000313" key="10">
    <source>
        <dbReference type="Proteomes" id="UP000316360"/>
    </source>
</evidence>
<keyword evidence="3" id="KW-1003">Cell membrane</keyword>
<keyword evidence="4" id="KW-0762">Sugar transport</keyword>
<evidence type="ECO:0000256" key="8">
    <source>
        <dbReference type="SAM" id="Phobius"/>
    </source>
</evidence>
<protein>
    <recommendedName>
        <fullName evidence="11">Carbohydrate ABC transporter permease</fullName>
    </recommendedName>
</protein>
<proteinExistence type="predicted"/>
<evidence type="ECO:0000256" key="4">
    <source>
        <dbReference type="ARBA" id="ARBA00022597"/>
    </source>
</evidence>
<gene>
    <name evidence="9" type="ORF">E3J84_05925</name>
</gene>
<keyword evidence="5 8" id="KW-0812">Transmembrane</keyword>
<evidence type="ECO:0000313" key="9">
    <source>
        <dbReference type="EMBL" id="TET08717.1"/>
    </source>
</evidence>
<dbReference type="GO" id="GO:0005886">
    <property type="term" value="C:plasma membrane"/>
    <property type="evidence" value="ECO:0007669"/>
    <property type="project" value="UniProtKB-SubCell"/>
</dbReference>
<dbReference type="EMBL" id="SOKJ01000338">
    <property type="protein sequence ID" value="TET08717.1"/>
    <property type="molecule type" value="Genomic_DNA"/>
</dbReference>
<evidence type="ECO:0000256" key="2">
    <source>
        <dbReference type="ARBA" id="ARBA00022448"/>
    </source>
</evidence>
<dbReference type="Proteomes" id="UP000316360">
    <property type="component" value="Unassembled WGS sequence"/>
</dbReference>
<feature type="transmembrane region" description="Helical" evidence="8">
    <location>
        <begin position="12"/>
        <end position="33"/>
    </location>
</feature>
<keyword evidence="6 8" id="KW-1133">Transmembrane helix</keyword>
<dbReference type="InterPro" id="IPR050901">
    <property type="entry name" value="BP-dep_ABC_trans_perm"/>
</dbReference>
<evidence type="ECO:0000256" key="6">
    <source>
        <dbReference type="ARBA" id="ARBA00022989"/>
    </source>
</evidence>
<sequence>MIGQRQRTKVNIRYIIVGLAVIGVLFPIVWIILTSVKVPSEIQHSPPIWIPRELIVSHYIGLEELGGYKSFRDSLIIAGSSTALVVLIGS</sequence>
<evidence type="ECO:0000256" key="7">
    <source>
        <dbReference type="ARBA" id="ARBA00023136"/>
    </source>
</evidence>
<keyword evidence="7 8" id="KW-0472">Membrane</keyword>
<accession>A0A523RSI8</accession>
<dbReference type="Gene3D" id="1.10.3720.10">
    <property type="entry name" value="MetI-like"/>
    <property type="match status" value="1"/>
</dbReference>
<feature type="non-terminal residue" evidence="9">
    <location>
        <position position="90"/>
    </location>
</feature>
<reference evidence="9 10" key="1">
    <citation type="submission" date="2019-03" db="EMBL/GenBank/DDBJ databases">
        <title>Metabolic potential of uncultured bacteria and archaea associated with petroleum seepage in deep-sea sediments.</title>
        <authorList>
            <person name="Dong X."/>
            <person name="Hubert C."/>
        </authorList>
    </citation>
    <scope>NUCLEOTIDE SEQUENCE [LARGE SCALE GENOMIC DNA]</scope>
    <source>
        <strain evidence="9">E44_bin7</strain>
    </source>
</reference>
<evidence type="ECO:0000256" key="3">
    <source>
        <dbReference type="ARBA" id="ARBA00022475"/>
    </source>
</evidence>
<dbReference type="PANTHER" id="PTHR32243:SF50">
    <property type="entry name" value="MALTOSE_MALTODEXTRIN TRANSPORT SYSTEM PERMEASE PROTEIN MALG"/>
    <property type="match status" value="1"/>
</dbReference>
<evidence type="ECO:0008006" key="11">
    <source>
        <dbReference type="Google" id="ProtNLM"/>
    </source>
</evidence>
<comment type="subcellular location">
    <subcellularLocation>
        <location evidence="1">Cell membrane</location>
        <topology evidence="1">Multi-pass membrane protein</topology>
    </subcellularLocation>
</comment>
<dbReference type="InterPro" id="IPR035906">
    <property type="entry name" value="MetI-like_sf"/>
</dbReference>